<dbReference type="InterPro" id="IPR050172">
    <property type="entry name" value="SsuD_RutA_monooxygenase"/>
</dbReference>
<dbReference type="KEGG" id="splu:LK06_002695"/>
<keyword evidence="1" id="KW-0285">Flavoprotein</keyword>
<dbReference type="RefSeq" id="WP_052270354.1">
    <property type="nucleotide sequence ID" value="NZ_CP021080.1"/>
</dbReference>
<keyword evidence="3" id="KW-0560">Oxidoreductase</keyword>
<dbReference type="GO" id="GO:0046306">
    <property type="term" value="P:alkanesulfonate catabolic process"/>
    <property type="evidence" value="ECO:0007669"/>
    <property type="project" value="TreeGrafter"/>
</dbReference>
<evidence type="ECO:0000313" key="7">
    <source>
        <dbReference type="Proteomes" id="UP000031501"/>
    </source>
</evidence>
<evidence type="ECO:0000256" key="2">
    <source>
        <dbReference type="ARBA" id="ARBA00022643"/>
    </source>
</evidence>
<dbReference type="EMBL" id="CP022433">
    <property type="protein sequence ID" value="ASN23293.1"/>
    <property type="molecule type" value="Genomic_DNA"/>
</dbReference>
<organism evidence="6 7">
    <name type="scientific">Streptomyces pluripotens</name>
    <dbReference type="NCBI Taxonomy" id="1355015"/>
    <lineage>
        <taxon>Bacteria</taxon>
        <taxon>Bacillati</taxon>
        <taxon>Actinomycetota</taxon>
        <taxon>Actinomycetes</taxon>
        <taxon>Kitasatosporales</taxon>
        <taxon>Streptomycetaceae</taxon>
        <taxon>Streptomyces</taxon>
    </lineage>
</organism>
<dbReference type="OrthoDB" id="9814695at2"/>
<keyword evidence="4" id="KW-0503">Monooxygenase</keyword>
<keyword evidence="7" id="KW-1185">Reference proteome</keyword>
<name>A0A221NTH8_9ACTN</name>
<evidence type="ECO:0000256" key="4">
    <source>
        <dbReference type="ARBA" id="ARBA00023033"/>
    </source>
</evidence>
<evidence type="ECO:0000256" key="1">
    <source>
        <dbReference type="ARBA" id="ARBA00022630"/>
    </source>
</evidence>
<dbReference type="PANTHER" id="PTHR42847:SF4">
    <property type="entry name" value="ALKANESULFONATE MONOOXYGENASE-RELATED"/>
    <property type="match status" value="1"/>
</dbReference>
<dbReference type="Pfam" id="PF00296">
    <property type="entry name" value="Bac_luciferase"/>
    <property type="match status" value="1"/>
</dbReference>
<dbReference type="PANTHER" id="PTHR42847">
    <property type="entry name" value="ALKANESULFONATE MONOOXYGENASE"/>
    <property type="match status" value="1"/>
</dbReference>
<dbReference type="Gene3D" id="3.20.20.30">
    <property type="entry name" value="Luciferase-like domain"/>
    <property type="match status" value="1"/>
</dbReference>
<dbReference type="Proteomes" id="UP000031501">
    <property type="component" value="Chromosome"/>
</dbReference>
<dbReference type="SUPFAM" id="SSF51679">
    <property type="entry name" value="Bacterial luciferase-like"/>
    <property type="match status" value="1"/>
</dbReference>
<gene>
    <name evidence="6" type="ORF">LK07_03780</name>
</gene>
<keyword evidence="2" id="KW-0288">FMN</keyword>
<feature type="domain" description="Luciferase-like" evidence="5">
    <location>
        <begin position="16"/>
        <end position="311"/>
    </location>
</feature>
<evidence type="ECO:0000313" key="6">
    <source>
        <dbReference type="EMBL" id="ASN23293.1"/>
    </source>
</evidence>
<dbReference type="STRING" id="1355015.LK06_002695"/>
<evidence type="ECO:0000259" key="5">
    <source>
        <dbReference type="Pfam" id="PF00296"/>
    </source>
</evidence>
<protein>
    <submittedName>
        <fullName evidence="6">LLM class flavin-dependent oxidoreductase</fullName>
    </submittedName>
</protein>
<dbReference type="AlphaFoldDB" id="A0A221NTH8"/>
<sequence length="340" mass="37061">MIDLAAGGVTLYSTVRSSIGHGQTSHLRTLLELAGWVDDAGYRGALVYSDNTSMDVWLAAQAAIANTTSFVPLVAVQPLDKTPFAVARAVSSLAHLYGRRVDINYVSGGFIRDLAVQGDTLSHDARYDRLTEYVTIVDMLLRGGMANFAGEYYKVRRARLTTAVPDDLLPTAYVSGSSPASLQAGESLGLGQLSFPVLPEDFASPDVRKNRFGSGISIGIIARDDSAEAWRIAHKRFPADPEGAERMKLLLSAGGSSWQPRLASVPIPDEAEGQPYWLVPFRYHHTFCPYLVGNHDEVAQAVTTYLNGGIRTFVLDIPREPDDLWHARIAIERAVAAMDR</sequence>
<dbReference type="GO" id="GO:0008726">
    <property type="term" value="F:alkanesulfonate monooxygenase activity"/>
    <property type="evidence" value="ECO:0007669"/>
    <property type="project" value="TreeGrafter"/>
</dbReference>
<proteinExistence type="predicted"/>
<evidence type="ECO:0000256" key="3">
    <source>
        <dbReference type="ARBA" id="ARBA00023002"/>
    </source>
</evidence>
<dbReference type="InterPro" id="IPR036661">
    <property type="entry name" value="Luciferase-like_sf"/>
</dbReference>
<dbReference type="InterPro" id="IPR011251">
    <property type="entry name" value="Luciferase-like_dom"/>
</dbReference>
<accession>A0A221NTH8</accession>
<reference evidence="6 7" key="1">
    <citation type="submission" date="2017-07" db="EMBL/GenBank/DDBJ databases">
        <title>Genome sequence of Streptomyces pluripotens MUSC 137T.</title>
        <authorList>
            <person name="Ser H.-L."/>
            <person name="Lee L.-H."/>
        </authorList>
    </citation>
    <scope>NUCLEOTIDE SEQUENCE [LARGE SCALE GENOMIC DNA]</scope>
    <source>
        <strain evidence="6 7">MUSC 137</strain>
    </source>
</reference>